<dbReference type="EMBL" id="CACRSS010000001">
    <property type="protein sequence ID" value="VYS74847.1"/>
    <property type="molecule type" value="Genomic_DNA"/>
</dbReference>
<protein>
    <submittedName>
        <fullName evidence="1">Uncharacterized protein</fullName>
    </submittedName>
</protein>
<reference evidence="1" key="1">
    <citation type="submission" date="2019-11" db="EMBL/GenBank/DDBJ databases">
        <authorList>
            <person name="Feng L."/>
        </authorList>
    </citation>
    <scope>NUCLEOTIDE SEQUENCE</scope>
    <source>
        <strain evidence="1">AMuciniphilaLFYP55</strain>
    </source>
</reference>
<proteinExistence type="predicted"/>
<name>A0A6N2R257_9BACT</name>
<gene>
    <name evidence="1" type="ORF">AMLFYP55_00157</name>
</gene>
<evidence type="ECO:0000313" key="1">
    <source>
        <dbReference type="EMBL" id="VYS74847.1"/>
    </source>
</evidence>
<dbReference type="AlphaFoldDB" id="A0A6N2R257"/>
<organism evidence="1">
    <name type="scientific">Akkermansia muciniphila</name>
    <dbReference type="NCBI Taxonomy" id="239935"/>
    <lineage>
        <taxon>Bacteria</taxon>
        <taxon>Pseudomonadati</taxon>
        <taxon>Verrucomicrobiota</taxon>
        <taxon>Verrucomicrobiia</taxon>
        <taxon>Verrucomicrobiales</taxon>
        <taxon>Akkermansiaceae</taxon>
        <taxon>Akkermansia</taxon>
    </lineage>
</organism>
<accession>A0A6N2R257</accession>
<sequence>MLMEVMTIDFPKVIPSVNNNIVNSTGTFK</sequence>